<dbReference type="InterPro" id="IPR000719">
    <property type="entry name" value="Prot_kinase_dom"/>
</dbReference>
<dbReference type="Gene3D" id="1.25.40.10">
    <property type="entry name" value="Tetratricopeptide repeat domain"/>
    <property type="match status" value="2"/>
</dbReference>
<protein>
    <submittedName>
        <fullName evidence="7">Serine/threonine-protein kinase PknB</fullName>
        <ecNumber evidence="7">2.7.11.1</ecNumber>
    </submittedName>
</protein>
<dbReference type="GO" id="GO:0004674">
    <property type="term" value="F:protein serine/threonine kinase activity"/>
    <property type="evidence" value="ECO:0007669"/>
    <property type="project" value="UniProtKB-EC"/>
</dbReference>
<dbReference type="PROSITE" id="PS00108">
    <property type="entry name" value="PROTEIN_KINASE_ST"/>
    <property type="match status" value="1"/>
</dbReference>
<keyword evidence="8" id="KW-1185">Reference proteome</keyword>
<dbReference type="EMBL" id="CP036525">
    <property type="protein sequence ID" value="QDT04928.1"/>
    <property type="molecule type" value="Genomic_DNA"/>
</dbReference>
<dbReference type="Proteomes" id="UP000318538">
    <property type="component" value="Chromosome"/>
</dbReference>
<dbReference type="GO" id="GO:0005524">
    <property type="term" value="F:ATP binding"/>
    <property type="evidence" value="ECO:0007669"/>
    <property type="project" value="UniProtKB-KW"/>
</dbReference>
<dbReference type="RefSeq" id="WP_145170776.1">
    <property type="nucleotide sequence ID" value="NZ_CP036525.1"/>
</dbReference>
<keyword evidence="4" id="KW-0067">ATP-binding</keyword>
<dbReference type="PANTHER" id="PTHR43289">
    <property type="entry name" value="MITOGEN-ACTIVATED PROTEIN KINASE KINASE KINASE 20-RELATED"/>
    <property type="match status" value="1"/>
</dbReference>
<keyword evidence="2" id="KW-0547">Nucleotide-binding</keyword>
<evidence type="ECO:0000313" key="8">
    <source>
        <dbReference type="Proteomes" id="UP000318538"/>
    </source>
</evidence>
<name>A0A517NCZ8_9BACT</name>
<keyword evidence="1 7" id="KW-0808">Transferase</keyword>
<keyword evidence="3 7" id="KW-0418">Kinase</keyword>
<dbReference type="InterPro" id="IPR011009">
    <property type="entry name" value="Kinase-like_dom_sf"/>
</dbReference>
<gene>
    <name evidence="7" type="primary">pknB_7</name>
    <name evidence="7" type="ORF">K227x_33260</name>
</gene>
<dbReference type="Gene3D" id="1.10.510.10">
    <property type="entry name" value="Transferase(Phosphotransferase) domain 1"/>
    <property type="match status" value="1"/>
</dbReference>
<keyword evidence="5" id="KW-0472">Membrane</keyword>
<evidence type="ECO:0000256" key="5">
    <source>
        <dbReference type="SAM" id="Phobius"/>
    </source>
</evidence>
<dbReference type="SMART" id="SM00220">
    <property type="entry name" value="S_TKc"/>
    <property type="match status" value="1"/>
</dbReference>
<dbReference type="SUPFAM" id="SSF48452">
    <property type="entry name" value="TPR-like"/>
    <property type="match status" value="1"/>
</dbReference>
<reference evidence="7 8" key="1">
    <citation type="submission" date="2019-02" db="EMBL/GenBank/DDBJ databases">
        <title>Deep-cultivation of Planctomycetes and their phenomic and genomic characterization uncovers novel biology.</title>
        <authorList>
            <person name="Wiegand S."/>
            <person name="Jogler M."/>
            <person name="Boedeker C."/>
            <person name="Pinto D."/>
            <person name="Vollmers J."/>
            <person name="Rivas-Marin E."/>
            <person name="Kohn T."/>
            <person name="Peeters S.H."/>
            <person name="Heuer A."/>
            <person name="Rast P."/>
            <person name="Oberbeckmann S."/>
            <person name="Bunk B."/>
            <person name="Jeske O."/>
            <person name="Meyerdierks A."/>
            <person name="Storesund J.E."/>
            <person name="Kallscheuer N."/>
            <person name="Luecker S."/>
            <person name="Lage O.M."/>
            <person name="Pohl T."/>
            <person name="Merkel B.J."/>
            <person name="Hornburger P."/>
            <person name="Mueller R.-W."/>
            <person name="Bruemmer F."/>
            <person name="Labrenz M."/>
            <person name="Spormann A.M."/>
            <person name="Op den Camp H."/>
            <person name="Overmann J."/>
            <person name="Amann R."/>
            <person name="Jetten M.S.M."/>
            <person name="Mascher T."/>
            <person name="Medema M.H."/>
            <person name="Devos D.P."/>
            <person name="Kaster A.-K."/>
            <person name="Ovreas L."/>
            <person name="Rohde M."/>
            <person name="Galperin M.Y."/>
            <person name="Jogler C."/>
        </authorList>
    </citation>
    <scope>NUCLEOTIDE SEQUENCE [LARGE SCALE GENOMIC DNA]</scope>
    <source>
        <strain evidence="7 8">K22_7</strain>
    </source>
</reference>
<proteinExistence type="predicted"/>
<dbReference type="OrthoDB" id="6111975at2"/>
<organism evidence="7 8">
    <name type="scientific">Rubripirellula lacrimiformis</name>
    <dbReference type="NCBI Taxonomy" id="1930273"/>
    <lineage>
        <taxon>Bacteria</taxon>
        <taxon>Pseudomonadati</taxon>
        <taxon>Planctomycetota</taxon>
        <taxon>Planctomycetia</taxon>
        <taxon>Pirellulales</taxon>
        <taxon>Pirellulaceae</taxon>
        <taxon>Rubripirellula</taxon>
    </lineage>
</organism>
<dbReference type="SUPFAM" id="SSF56112">
    <property type="entry name" value="Protein kinase-like (PK-like)"/>
    <property type="match status" value="1"/>
</dbReference>
<dbReference type="PANTHER" id="PTHR43289:SF6">
    <property type="entry name" value="SERINE_THREONINE-PROTEIN KINASE NEKL-3"/>
    <property type="match status" value="1"/>
</dbReference>
<evidence type="ECO:0000256" key="2">
    <source>
        <dbReference type="ARBA" id="ARBA00022741"/>
    </source>
</evidence>
<keyword evidence="5" id="KW-0812">Transmembrane</keyword>
<keyword evidence="5" id="KW-1133">Transmembrane helix</keyword>
<dbReference type="Pfam" id="PF00069">
    <property type="entry name" value="Pkinase"/>
    <property type="match status" value="1"/>
</dbReference>
<dbReference type="InterPro" id="IPR011990">
    <property type="entry name" value="TPR-like_helical_dom_sf"/>
</dbReference>
<evidence type="ECO:0000256" key="3">
    <source>
        <dbReference type="ARBA" id="ARBA00022777"/>
    </source>
</evidence>
<feature type="transmembrane region" description="Helical" evidence="5">
    <location>
        <begin position="397"/>
        <end position="419"/>
    </location>
</feature>
<dbReference type="CDD" id="cd14014">
    <property type="entry name" value="STKc_PknB_like"/>
    <property type="match status" value="1"/>
</dbReference>
<evidence type="ECO:0000313" key="7">
    <source>
        <dbReference type="EMBL" id="QDT04928.1"/>
    </source>
</evidence>
<evidence type="ECO:0000256" key="4">
    <source>
        <dbReference type="ARBA" id="ARBA00022840"/>
    </source>
</evidence>
<dbReference type="EC" id="2.7.11.1" evidence="7"/>
<dbReference type="PROSITE" id="PS50011">
    <property type="entry name" value="PROTEIN_KINASE_DOM"/>
    <property type="match status" value="1"/>
</dbReference>
<dbReference type="InterPro" id="IPR019734">
    <property type="entry name" value="TPR_rpt"/>
</dbReference>
<sequence length="821" mass="90797">MSQLRLRSTFEGPHAFEQLSGEPASHSLLALLEEYLDRVESDLAFDRVRWGRLACESNPELADAIRDGISQIDALTLLSGGVPVHTPQIPGYQILRRIGHGGVGVVYEAIEQSLDRRVALKVFPAAMDTSSKAHARFLIEAQAAARLDHPGIVPIYRIGADPGAGTPAFLCMKLIDGESLDRVVAERTSWCSQPSCDHTNHAAFIGSSVRWIIEAAEAIADAHSCGVIHRDIKPSNLMVDRDDRLWVTDFGLARLATGQSDVSLTQTGDRVGTMAYMSPQQAAGEPVDGRTDVYSLGLTLFELLCGSRAIGGETVGDVQTVRDQTDCFHVRDRIAWIPRDLDTIIAKATSRDVADRYQSAMGFAEDLRRFQCGTPIMAKPRSIADRSAKWLMRHRRFCAFIATVMVFATTASWAVMASLTIANQRTKQALEDSQSNLRRSEEVLDRFGLLAAERLRDVAGAEAVRHELLKQTLLYYQDYANRIDGDSHFIEQNAVTHFKAGQIIDEIGANADAISAYQASARLFDDAESLSPLGQKTQALTWNNLAVLKAEAGEMDIAVDLYQRAILRLSGTELARSLGNYAVTMIQAGDRWQAADLIQRGLRVLDDGDDDSDAVAVRAMLVSQWTFLTRGQPESLESCNQTIDLLRGNRQTDNGLADDRSTWMLATALANRAAITHDPSDLRESLALLDTVRPTFENDRLFLSDLATRQNDLGRLLLNLKDARNALKWLLAAEATLTELCRRDQQAGHYRIALAGVLHNLGRAYAIVDDKPGALAYFDRSVTIQKQFDDGPEQHTTPFDVARNELLRQTIADMKRVERMR</sequence>
<dbReference type="AlphaFoldDB" id="A0A517NCZ8"/>
<dbReference type="SMART" id="SM00028">
    <property type="entry name" value="TPR"/>
    <property type="match status" value="2"/>
</dbReference>
<dbReference type="Gene3D" id="3.30.200.20">
    <property type="entry name" value="Phosphorylase Kinase, domain 1"/>
    <property type="match status" value="1"/>
</dbReference>
<evidence type="ECO:0000256" key="1">
    <source>
        <dbReference type="ARBA" id="ARBA00022679"/>
    </source>
</evidence>
<dbReference type="KEGG" id="rlc:K227x_33260"/>
<evidence type="ECO:0000259" key="6">
    <source>
        <dbReference type="PROSITE" id="PS50011"/>
    </source>
</evidence>
<accession>A0A517NCZ8</accession>
<dbReference type="InterPro" id="IPR008271">
    <property type="entry name" value="Ser/Thr_kinase_AS"/>
</dbReference>
<feature type="domain" description="Protein kinase" evidence="6">
    <location>
        <begin position="92"/>
        <end position="377"/>
    </location>
</feature>